<dbReference type="OrthoDB" id="3164356at2759"/>
<organism evidence="1 2">
    <name type="scientific">Boletus reticuloceps</name>
    <dbReference type="NCBI Taxonomy" id="495285"/>
    <lineage>
        <taxon>Eukaryota</taxon>
        <taxon>Fungi</taxon>
        <taxon>Dikarya</taxon>
        <taxon>Basidiomycota</taxon>
        <taxon>Agaricomycotina</taxon>
        <taxon>Agaricomycetes</taxon>
        <taxon>Agaricomycetidae</taxon>
        <taxon>Boletales</taxon>
        <taxon>Boletineae</taxon>
        <taxon>Boletaceae</taxon>
        <taxon>Boletoideae</taxon>
        <taxon>Boletus</taxon>
    </lineage>
</organism>
<protein>
    <submittedName>
        <fullName evidence="1">Uncharacterized protein</fullName>
    </submittedName>
</protein>
<name>A0A8I2YSB1_9AGAM</name>
<sequence length="101" mass="11067">MHCNSPPNYPHTNLGTAGLGLQGTSTVIPYVRLDMDNTGKGVHFNATQLSDSSKKLAAVLASTVNLTEAQRTTLYLDYIKGLENRSAQYIWQWWSTGVPPS</sequence>
<gene>
    <name evidence="1" type="ORF">JVT61DRAFT_13894</name>
</gene>
<dbReference type="Proteomes" id="UP000683000">
    <property type="component" value="Unassembled WGS sequence"/>
</dbReference>
<reference evidence="1" key="1">
    <citation type="submission" date="2021-03" db="EMBL/GenBank/DDBJ databases">
        <title>Evolutionary innovations through gain and loss of genes in the ectomycorrhizal Boletales.</title>
        <authorList>
            <person name="Wu G."/>
            <person name="Miyauchi S."/>
            <person name="Morin E."/>
            <person name="Yang Z.-L."/>
            <person name="Xu J."/>
            <person name="Martin F.M."/>
        </authorList>
    </citation>
    <scope>NUCLEOTIDE SEQUENCE</scope>
    <source>
        <strain evidence="1">BR01</strain>
    </source>
</reference>
<evidence type="ECO:0000313" key="1">
    <source>
        <dbReference type="EMBL" id="KAG6378199.1"/>
    </source>
</evidence>
<proteinExistence type="predicted"/>
<keyword evidence="2" id="KW-1185">Reference proteome</keyword>
<accession>A0A8I2YSB1</accession>
<dbReference type="AlphaFoldDB" id="A0A8I2YSB1"/>
<evidence type="ECO:0000313" key="2">
    <source>
        <dbReference type="Proteomes" id="UP000683000"/>
    </source>
</evidence>
<dbReference type="EMBL" id="JAGFBS010000007">
    <property type="protein sequence ID" value="KAG6378199.1"/>
    <property type="molecule type" value="Genomic_DNA"/>
</dbReference>
<comment type="caution">
    <text evidence="1">The sequence shown here is derived from an EMBL/GenBank/DDBJ whole genome shotgun (WGS) entry which is preliminary data.</text>
</comment>